<feature type="transmembrane region" description="Helical" evidence="9">
    <location>
        <begin position="283"/>
        <end position="306"/>
    </location>
</feature>
<feature type="chain" id="PRO_5022237733" description="Copper resistance protein CopC" evidence="10">
    <location>
        <begin position="24"/>
        <end position="652"/>
    </location>
</feature>
<feature type="transmembrane region" description="Helical" evidence="9">
    <location>
        <begin position="146"/>
        <end position="167"/>
    </location>
</feature>
<evidence type="ECO:0000256" key="8">
    <source>
        <dbReference type="ARBA" id="ARBA00023136"/>
    </source>
</evidence>
<comment type="caution">
    <text evidence="13">The sequence shown here is derived from an EMBL/GenBank/DDBJ whole genome shotgun (WGS) entry which is preliminary data.</text>
</comment>
<feature type="domain" description="Copper resistance protein D" evidence="12">
    <location>
        <begin position="313"/>
        <end position="409"/>
    </location>
</feature>
<dbReference type="PANTHER" id="PTHR34820">
    <property type="entry name" value="INNER MEMBRANE PROTEIN YEBZ"/>
    <property type="match status" value="1"/>
</dbReference>
<evidence type="ECO:0000256" key="2">
    <source>
        <dbReference type="ARBA" id="ARBA00022475"/>
    </source>
</evidence>
<name>A0A537JX35_9BACT</name>
<feature type="domain" description="CopC" evidence="11">
    <location>
        <begin position="24"/>
        <end position="120"/>
    </location>
</feature>
<dbReference type="GO" id="GO:0005886">
    <property type="term" value="C:plasma membrane"/>
    <property type="evidence" value="ECO:0007669"/>
    <property type="project" value="UniProtKB-SubCell"/>
</dbReference>
<feature type="transmembrane region" description="Helical" evidence="9">
    <location>
        <begin position="179"/>
        <end position="197"/>
    </location>
</feature>
<dbReference type="GO" id="GO:0006825">
    <property type="term" value="P:copper ion transport"/>
    <property type="evidence" value="ECO:0007669"/>
    <property type="project" value="InterPro"/>
</dbReference>
<keyword evidence="6 9" id="KW-1133">Transmembrane helix</keyword>
<evidence type="ECO:0008006" key="15">
    <source>
        <dbReference type="Google" id="ProtNLM"/>
    </source>
</evidence>
<evidence type="ECO:0000256" key="3">
    <source>
        <dbReference type="ARBA" id="ARBA00022692"/>
    </source>
</evidence>
<dbReference type="GO" id="GO:0042597">
    <property type="term" value="C:periplasmic space"/>
    <property type="evidence" value="ECO:0007669"/>
    <property type="project" value="InterPro"/>
</dbReference>
<keyword evidence="4" id="KW-0479">Metal-binding</keyword>
<dbReference type="InterPro" id="IPR014755">
    <property type="entry name" value="Cu-Rt/internalin_Ig-like"/>
</dbReference>
<dbReference type="GO" id="GO:0005507">
    <property type="term" value="F:copper ion binding"/>
    <property type="evidence" value="ECO:0007669"/>
    <property type="project" value="InterPro"/>
</dbReference>
<dbReference type="SUPFAM" id="SSF81296">
    <property type="entry name" value="E set domains"/>
    <property type="match status" value="1"/>
</dbReference>
<dbReference type="Pfam" id="PF05425">
    <property type="entry name" value="CopD"/>
    <property type="match status" value="1"/>
</dbReference>
<dbReference type="GO" id="GO:0046688">
    <property type="term" value="P:response to copper ion"/>
    <property type="evidence" value="ECO:0007669"/>
    <property type="project" value="InterPro"/>
</dbReference>
<proteinExistence type="predicted"/>
<feature type="signal peptide" evidence="10">
    <location>
        <begin position="1"/>
        <end position="23"/>
    </location>
</feature>
<protein>
    <recommendedName>
        <fullName evidence="15">Copper resistance protein CopC</fullName>
    </recommendedName>
</protein>
<dbReference type="InterPro" id="IPR032694">
    <property type="entry name" value="CopC/D"/>
</dbReference>
<keyword evidence="3 9" id="KW-0812">Transmembrane</keyword>
<keyword evidence="5 10" id="KW-0732">Signal</keyword>
<evidence type="ECO:0000256" key="5">
    <source>
        <dbReference type="ARBA" id="ARBA00022729"/>
    </source>
</evidence>
<evidence type="ECO:0000259" key="12">
    <source>
        <dbReference type="Pfam" id="PF05425"/>
    </source>
</evidence>
<reference evidence="13 14" key="1">
    <citation type="journal article" date="2019" name="Nat. Microbiol.">
        <title>Mediterranean grassland soil C-N compound turnover is dependent on rainfall and depth, and is mediated by genomically divergent microorganisms.</title>
        <authorList>
            <person name="Diamond S."/>
            <person name="Andeer P.F."/>
            <person name="Li Z."/>
            <person name="Crits-Christoph A."/>
            <person name="Burstein D."/>
            <person name="Anantharaman K."/>
            <person name="Lane K.R."/>
            <person name="Thomas B.C."/>
            <person name="Pan C."/>
            <person name="Northen T.R."/>
            <person name="Banfield J.F."/>
        </authorList>
    </citation>
    <scope>NUCLEOTIDE SEQUENCE [LARGE SCALE GENOMIC DNA]</scope>
    <source>
        <strain evidence="13">NP_3</strain>
    </source>
</reference>
<evidence type="ECO:0000256" key="7">
    <source>
        <dbReference type="ARBA" id="ARBA00023008"/>
    </source>
</evidence>
<evidence type="ECO:0000313" key="14">
    <source>
        <dbReference type="Proteomes" id="UP000318509"/>
    </source>
</evidence>
<dbReference type="Gene3D" id="2.60.40.1220">
    <property type="match status" value="1"/>
</dbReference>
<dbReference type="Pfam" id="PF04234">
    <property type="entry name" value="CopC"/>
    <property type="match status" value="1"/>
</dbReference>
<keyword evidence="8 9" id="KW-0472">Membrane</keyword>
<evidence type="ECO:0000256" key="6">
    <source>
        <dbReference type="ARBA" id="ARBA00022989"/>
    </source>
</evidence>
<evidence type="ECO:0000256" key="9">
    <source>
        <dbReference type="SAM" id="Phobius"/>
    </source>
</evidence>
<dbReference type="Proteomes" id="UP000318509">
    <property type="component" value="Unassembled WGS sequence"/>
</dbReference>
<keyword evidence="7" id="KW-0186">Copper</keyword>
<feature type="transmembrane region" description="Helical" evidence="9">
    <location>
        <begin position="217"/>
        <end position="235"/>
    </location>
</feature>
<feature type="transmembrane region" description="Helical" evidence="9">
    <location>
        <begin position="355"/>
        <end position="375"/>
    </location>
</feature>
<sequence length="652" mass="66486">MSRSALFALVALGALAAASRAGAHALLSRSDPPSGATLQQAPQAVTLTFTEEPEPTLSSMRILLPSGRQVTTGPLHVVPGAPRTLEVTLGPLGTGVYTVNWRTVSRVDGHVTGGAFAFGVGTTPADVAVREVTSPPPSVLGAAARWGLYAGLSVLLGAAWVWTIAFPRSPERAPRGLRLLWLAWLAAVLGVIGLAEAQRADAGASLHLFLATSLGRALGWRALPLLVVAGALAAAGSRGTRLSPAILTVAGVGAAGAALAHVAAGHAAAGAGPWRPANVAVQWVHLMSVGAWLGGLAALLAALGAAPDAEKAAAVRRFSTGAGVLLVLVAATGTIRAVDEIGGWDRLAATPYGRLVLLKAGLLLVLALLGGINRFRSVPAAVRTLAGLRRVGTAELTAAALTLAVASVLTQTAPANFPGAPSAAAASLVAAGSDFGTTVRVRLEAVPGFPGPNRFTVSLRDYDTGRLLEAGRVSLRFTAQDRPDVGASTLALARRPDGTYAGQGSNLSLEGRWTVAVVVERGVNSVEVPLALSARAQPQRIHTIAAPGQPTLYSIELSGGRVLDTYLDPGRPGFNELHATYIDAAGHEIAIPRLAAMTASRSGGAPVTIPVRRFGPGHFIGDAQLGAGEWLLNIAATASDGEVLQGHLSVRL</sequence>
<gene>
    <name evidence="13" type="ORF">E6H00_13885</name>
</gene>
<dbReference type="InterPro" id="IPR007348">
    <property type="entry name" value="CopC_dom"/>
</dbReference>
<accession>A0A537JX35</accession>
<dbReference type="InterPro" id="IPR014756">
    <property type="entry name" value="Ig_E-set"/>
</dbReference>
<keyword evidence="2" id="KW-1003">Cell membrane</keyword>
<feature type="transmembrane region" description="Helical" evidence="9">
    <location>
        <begin position="242"/>
        <end position="263"/>
    </location>
</feature>
<feature type="transmembrane region" description="Helical" evidence="9">
    <location>
        <begin position="318"/>
        <end position="335"/>
    </location>
</feature>
<dbReference type="EMBL" id="VBAK01000146">
    <property type="protein sequence ID" value="TMI88050.1"/>
    <property type="molecule type" value="Genomic_DNA"/>
</dbReference>
<evidence type="ECO:0000256" key="4">
    <source>
        <dbReference type="ARBA" id="ARBA00022723"/>
    </source>
</evidence>
<dbReference type="AlphaFoldDB" id="A0A537JX35"/>
<evidence type="ECO:0000313" key="13">
    <source>
        <dbReference type="EMBL" id="TMI88050.1"/>
    </source>
</evidence>
<evidence type="ECO:0000259" key="11">
    <source>
        <dbReference type="Pfam" id="PF04234"/>
    </source>
</evidence>
<evidence type="ECO:0000256" key="1">
    <source>
        <dbReference type="ARBA" id="ARBA00004651"/>
    </source>
</evidence>
<evidence type="ECO:0000256" key="10">
    <source>
        <dbReference type="SAM" id="SignalP"/>
    </source>
</evidence>
<dbReference type="PANTHER" id="PTHR34820:SF4">
    <property type="entry name" value="INNER MEMBRANE PROTEIN YEBZ"/>
    <property type="match status" value="1"/>
</dbReference>
<comment type="subcellular location">
    <subcellularLocation>
        <location evidence="1">Cell membrane</location>
        <topology evidence="1">Multi-pass membrane protein</topology>
    </subcellularLocation>
</comment>
<organism evidence="13 14">
    <name type="scientific">Candidatus Segetimicrobium genomatis</name>
    <dbReference type="NCBI Taxonomy" id="2569760"/>
    <lineage>
        <taxon>Bacteria</taxon>
        <taxon>Bacillati</taxon>
        <taxon>Candidatus Sysuimicrobiota</taxon>
        <taxon>Candidatus Sysuimicrobiia</taxon>
        <taxon>Candidatus Sysuimicrobiales</taxon>
        <taxon>Candidatus Segetimicrobiaceae</taxon>
        <taxon>Candidatus Segetimicrobium</taxon>
    </lineage>
</organism>
<dbReference type="InterPro" id="IPR008457">
    <property type="entry name" value="Cu-R_CopD_dom"/>
</dbReference>